<dbReference type="PANTHER" id="PTHR45527">
    <property type="entry name" value="NONRIBOSOMAL PEPTIDE SYNTHETASE"/>
    <property type="match status" value="1"/>
</dbReference>
<accession>A0ABY6VSX6</accession>
<evidence type="ECO:0000259" key="1">
    <source>
        <dbReference type="Pfam" id="PF00501"/>
    </source>
</evidence>
<keyword evidence="3" id="KW-1185">Reference proteome</keyword>
<dbReference type="PANTHER" id="PTHR45527:SF1">
    <property type="entry name" value="FATTY ACID SYNTHASE"/>
    <property type="match status" value="1"/>
</dbReference>
<dbReference type="InterPro" id="IPR010071">
    <property type="entry name" value="AA_adenyl_dom"/>
</dbReference>
<dbReference type="SUPFAM" id="SSF56801">
    <property type="entry name" value="Acetyl-CoA synthetase-like"/>
    <property type="match status" value="1"/>
</dbReference>
<reference evidence="2 3" key="1">
    <citation type="submission" date="2019-08" db="EMBL/GenBank/DDBJ databases">
        <authorList>
            <person name="Peeters C."/>
        </authorList>
    </citation>
    <scope>NUCLEOTIDE SEQUENCE [LARGE SCALE GENOMIC DNA]</scope>
    <source>
        <strain evidence="2 3">LMG 20602</strain>
    </source>
</reference>
<evidence type="ECO:0000313" key="2">
    <source>
        <dbReference type="EMBL" id="VVD77108.1"/>
    </source>
</evidence>
<organism evidence="2 3">
    <name type="scientific">Pandoraea capi</name>
    <dbReference type="NCBI Taxonomy" id="2508286"/>
    <lineage>
        <taxon>Bacteria</taxon>
        <taxon>Pseudomonadati</taxon>
        <taxon>Pseudomonadota</taxon>
        <taxon>Betaproteobacteria</taxon>
        <taxon>Burkholderiales</taxon>
        <taxon>Burkholderiaceae</taxon>
        <taxon>Pandoraea</taxon>
    </lineage>
</organism>
<proteinExistence type="predicted"/>
<gene>
    <name evidence="2" type="primary">tycC_1</name>
    <name evidence="2" type="ORF">PCA20602_00915</name>
</gene>
<dbReference type="InterPro" id="IPR000873">
    <property type="entry name" value="AMP-dep_synth/lig_dom"/>
</dbReference>
<dbReference type="CDD" id="cd05930">
    <property type="entry name" value="A_NRPS"/>
    <property type="match status" value="1"/>
</dbReference>
<dbReference type="Proteomes" id="UP000366065">
    <property type="component" value="Unassembled WGS sequence"/>
</dbReference>
<dbReference type="InterPro" id="IPR045851">
    <property type="entry name" value="AMP-bd_C_sf"/>
</dbReference>
<sequence>MLLETLPPQVEQNASLRIDPLLQMLCRAAALNADKIAVIGAKGAYTYDQVFASARAFAAVLRDAGIGPGETVALSMRKEMSYVQAVLGCLLSGNAFLPIDPIYPSERKHYMIEDAGAVACVINFEMCHRIDAAVLLDMRDIPANTVPSNDFPNTLRTAYTIYTSGTTGRPKGVPIASTALARFVVVQGETLNVSRDSRFASVSSISFDMSIWEIFMALCHGASIVMLDRETILDGRKLGAALKSHAVSHVLMTPSMLSLLPADTYPALRHVVSAGEKCNQQTVDTWSPVSHFYDAYGATEATIYTTIVRKTPDTPLTCVGSAMTGSEIVIADERGESLPTGDIGEICIVGNAVSAGYRNRPDLNARVFIALDGKRAYRTGDIGYLDAQGRLHCKGRADRQVKFNGFRIELEEIERVANETAFTAACAATLHTTASGKTFLYLFVAPREPSAFSTDTFRDALRKRLPGFMMPSRIFAVPEIPVTSSGKADIPRLMTLTQEG</sequence>
<evidence type="ECO:0000313" key="3">
    <source>
        <dbReference type="Proteomes" id="UP000366065"/>
    </source>
</evidence>
<dbReference type="Gene3D" id="3.40.50.12780">
    <property type="entry name" value="N-terminal domain of ligase-like"/>
    <property type="match status" value="1"/>
</dbReference>
<dbReference type="EMBL" id="CABPRV010000002">
    <property type="protein sequence ID" value="VVD77108.1"/>
    <property type="molecule type" value="Genomic_DNA"/>
</dbReference>
<dbReference type="RefSeq" id="WP_150720174.1">
    <property type="nucleotide sequence ID" value="NZ_CABPRV010000002.1"/>
</dbReference>
<name>A0ABY6VSX6_9BURK</name>
<feature type="domain" description="AMP-dependent synthetase/ligase" evidence="1">
    <location>
        <begin position="27"/>
        <end position="357"/>
    </location>
</feature>
<dbReference type="NCBIfam" id="TIGR01733">
    <property type="entry name" value="AA-adenyl-dom"/>
    <property type="match status" value="1"/>
</dbReference>
<protein>
    <submittedName>
        <fullName evidence="2">Tyrocidine synthase 3</fullName>
    </submittedName>
</protein>
<dbReference type="Pfam" id="PF00501">
    <property type="entry name" value="AMP-binding"/>
    <property type="match status" value="1"/>
</dbReference>
<dbReference type="InterPro" id="IPR042099">
    <property type="entry name" value="ANL_N_sf"/>
</dbReference>
<dbReference type="Gene3D" id="3.30.300.30">
    <property type="match status" value="1"/>
</dbReference>
<comment type="caution">
    <text evidence="2">The sequence shown here is derived from an EMBL/GenBank/DDBJ whole genome shotgun (WGS) entry which is preliminary data.</text>
</comment>